<dbReference type="EMBL" id="AJVK01015164">
    <property type="status" value="NOT_ANNOTATED_CDS"/>
    <property type="molecule type" value="Genomic_DNA"/>
</dbReference>
<dbReference type="PANTHER" id="PTHR15071">
    <property type="entry name" value="MANNOSE-6-PHOSPHATE RECEPTOR FAMILY MEMBER"/>
    <property type="match status" value="1"/>
</dbReference>
<keyword evidence="5" id="KW-0472">Membrane</keyword>
<evidence type="ECO:0000256" key="1">
    <source>
        <dbReference type="ARBA" id="ARBA00004167"/>
    </source>
</evidence>
<dbReference type="Proteomes" id="UP000092462">
    <property type="component" value="Unassembled WGS sequence"/>
</dbReference>
<evidence type="ECO:0000256" key="3">
    <source>
        <dbReference type="ARBA" id="ARBA00022729"/>
    </source>
</evidence>
<sequence>MEKLWIFTIFLLFHTHGYLCADNPCHHILANTDVVDMTTLKSQKFVAYAPNQTYVFSICEDSTKFPSDKFVEDNNPCIKDGGYSLCLYNSTSPKDSLKLAKTSEWKWSESEGDHLALTASFNKSQLRIQLSCLSSVHESTYFMACPDANQSGAAVLEFHLFSPLTCPQKVTHSDGLSTGSVLMIILLVAFLTYLTIGIVVNLFVLGARGAEVIPNIQFWRSLPGLVMDGARFLQNGCKVRPSDLVQGRDTYDSI</sequence>
<reference evidence="6" key="1">
    <citation type="submission" date="2022-08" db="UniProtKB">
        <authorList>
            <consortium name="EnsemblMetazoa"/>
        </authorList>
    </citation>
    <scope>IDENTIFICATION</scope>
    <source>
        <strain evidence="6">Israel</strain>
    </source>
</reference>
<keyword evidence="2" id="KW-0812">Transmembrane</keyword>
<protein>
    <recommendedName>
        <fullName evidence="8">Mannose-6-phosphate receptor domain-containing protein</fullName>
    </recommendedName>
</protein>
<dbReference type="GO" id="GO:0000139">
    <property type="term" value="C:Golgi membrane"/>
    <property type="evidence" value="ECO:0007669"/>
    <property type="project" value="UniProtKB-SubCell"/>
</dbReference>
<evidence type="ECO:0008006" key="8">
    <source>
        <dbReference type="Google" id="ProtNLM"/>
    </source>
</evidence>
<dbReference type="EnsemblMetazoa" id="PPAI007001-RA">
    <property type="protein sequence ID" value="PPAI007001-PA"/>
    <property type="gene ID" value="PPAI007001"/>
</dbReference>
<evidence type="ECO:0000313" key="6">
    <source>
        <dbReference type="EnsemblMetazoa" id="PPAI007001-PA"/>
    </source>
</evidence>
<dbReference type="InterPro" id="IPR018939">
    <property type="entry name" value="Autophagy-rel_prot_27"/>
</dbReference>
<dbReference type="GO" id="GO:0005802">
    <property type="term" value="C:trans-Golgi network"/>
    <property type="evidence" value="ECO:0007669"/>
    <property type="project" value="TreeGrafter"/>
</dbReference>
<evidence type="ECO:0000313" key="7">
    <source>
        <dbReference type="Proteomes" id="UP000092462"/>
    </source>
</evidence>
<accession>A0A1B0DG40</accession>
<evidence type="ECO:0000256" key="2">
    <source>
        <dbReference type="ARBA" id="ARBA00022692"/>
    </source>
</evidence>
<keyword evidence="4" id="KW-1133">Transmembrane helix</keyword>
<dbReference type="PANTHER" id="PTHR15071:SF0">
    <property type="entry name" value="MANNOSE 6-PHOSPHATE RECEPTOR-LIKE PROTEIN 1"/>
    <property type="match status" value="1"/>
</dbReference>
<dbReference type="Pfam" id="PF09451">
    <property type="entry name" value="ATG27"/>
    <property type="match status" value="1"/>
</dbReference>
<organism evidence="6 7">
    <name type="scientific">Phlebotomus papatasi</name>
    <name type="common">Sandfly</name>
    <dbReference type="NCBI Taxonomy" id="29031"/>
    <lineage>
        <taxon>Eukaryota</taxon>
        <taxon>Metazoa</taxon>
        <taxon>Ecdysozoa</taxon>
        <taxon>Arthropoda</taxon>
        <taxon>Hexapoda</taxon>
        <taxon>Insecta</taxon>
        <taxon>Pterygota</taxon>
        <taxon>Neoptera</taxon>
        <taxon>Endopterygota</taxon>
        <taxon>Diptera</taxon>
        <taxon>Nematocera</taxon>
        <taxon>Psychodoidea</taxon>
        <taxon>Psychodidae</taxon>
        <taxon>Phlebotomus</taxon>
        <taxon>Phlebotomus</taxon>
    </lineage>
</organism>
<dbReference type="AlphaFoldDB" id="A0A1B0DG40"/>
<keyword evidence="7" id="KW-1185">Reference proteome</keyword>
<comment type="subcellular location">
    <subcellularLocation>
        <location evidence="1">Membrane</location>
        <topology evidence="1">Single-pass membrane protein</topology>
    </subcellularLocation>
</comment>
<dbReference type="VEuPathDB" id="VectorBase:PPAI007001"/>
<proteinExistence type="predicted"/>
<keyword evidence="3" id="KW-0732">Signal</keyword>
<name>A0A1B0DG40_PHLPP</name>
<evidence type="ECO:0000256" key="5">
    <source>
        <dbReference type="ARBA" id="ARBA00023136"/>
    </source>
</evidence>
<dbReference type="VEuPathDB" id="VectorBase:PPAPM1_012495"/>
<evidence type="ECO:0000256" key="4">
    <source>
        <dbReference type="ARBA" id="ARBA00022989"/>
    </source>
</evidence>